<feature type="chain" id="PRO_5030097748" description="DUF4136 domain-containing protein" evidence="1">
    <location>
        <begin position="20"/>
        <end position="165"/>
    </location>
</feature>
<keyword evidence="1" id="KW-0732">Signal</keyword>
<organism evidence="2 3">
    <name type="scientific">Bacteroides xylanisolvens</name>
    <dbReference type="NCBI Taxonomy" id="371601"/>
    <lineage>
        <taxon>Bacteria</taxon>
        <taxon>Pseudomonadati</taxon>
        <taxon>Bacteroidota</taxon>
        <taxon>Bacteroidia</taxon>
        <taxon>Bacteroidales</taxon>
        <taxon>Bacteroidaceae</taxon>
        <taxon>Bacteroides</taxon>
    </lineage>
</organism>
<name>A0A4Q5DNK3_9BACE</name>
<dbReference type="AlphaFoldDB" id="A0A4Q5DNK3"/>
<comment type="caution">
    <text evidence="2">The sequence shown here is derived from an EMBL/GenBank/DDBJ whole genome shotgun (WGS) entry which is preliminary data.</text>
</comment>
<evidence type="ECO:0000313" key="2">
    <source>
        <dbReference type="EMBL" id="KAB6085171.1"/>
    </source>
</evidence>
<reference evidence="2 3" key="1">
    <citation type="journal article" date="2019" name="Nat. Med.">
        <title>A library of human gut bacterial isolates paired with longitudinal multiomics data enables mechanistic microbiome research.</title>
        <authorList>
            <person name="Poyet M."/>
            <person name="Groussin M."/>
            <person name="Gibbons S.M."/>
            <person name="Avila-Pacheco J."/>
            <person name="Jiang X."/>
            <person name="Kearney S.M."/>
            <person name="Perrotta A.R."/>
            <person name="Berdy B."/>
            <person name="Zhao S."/>
            <person name="Lieberman T.D."/>
            <person name="Swanson P.K."/>
            <person name="Smith M."/>
            <person name="Roesemann S."/>
            <person name="Alexander J.E."/>
            <person name="Rich S.A."/>
            <person name="Livny J."/>
            <person name="Vlamakis H."/>
            <person name="Clish C."/>
            <person name="Bullock K."/>
            <person name="Deik A."/>
            <person name="Scott J."/>
            <person name="Pierce K.A."/>
            <person name="Xavier R.J."/>
            <person name="Alm E.J."/>
        </authorList>
    </citation>
    <scope>NUCLEOTIDE SEQUENCE [LARGE SCALE GENOMIC DNA]</scope>
    <source>
        <strain evidence="2 3">BIOML-A73</strain>
    </source>
</reference>
<proteinExistence type="predicted"/>
<dbReference type="EMBL" id="WDER01000010">
    <property type="protein sequence ID" value="KAB6085171.1"/>
    <property type="molecule type" value="Genomic_DNA"/>
</dbReference>
<evidence type="ECO:0000256" key="1">
    <source>
        <dbReference type="SAM" id="SignalP"/>
    </source>
</evidence>
<dbReference type="RefSeq" id="WP_151921897.1">
    <property type="nucleotide sequence ID" value="NZ_JBEONF010000024.1"/>
</dbReference>
<accession>A0A4Q5DNK3</accession>
<dbReference type="Proteomes" id="UP000474077">
    <property type="component" value="Unassembled WGS sequence"/>
</dbReference>
<gene>
    <name evidence="2" type="ORF">GA560_05455</name>
</gene>
<evidence type="ECO:0008006" key="4">
    <source>
        <dbReference type="Google" id="ProtNLM"/>
    </source>
</evidence>
<protein>
    <recommendedName>
        <fullName evidence="4">DUF4136 domain-containing protein</fullName>
    </recommendedName>
</protein>
<evidence type="ECO:0000313" key="3">
    <source>
        <dbReference type="Proteomes" id="UP000474077"/>
    </source>
</evidence>
<sequence length="165" mass="19603">MKKNIFTLLFTICCLMSYAQENATAYVYHPLSEFGTDTLRFLKTNFERKSDYFKGKPLGEVLKYYRRDLPVNVFFTNGTSPYIDPDGKSYIKSLTVAHYDPIYYHYALKSKGTPVIEFEVYISQLPRIDDYLFWRDMPDCETEDEEAEYARELIVDHIKVFYLRE</sequence>
<feature type="signal peptide" evidence="1">
    <location>
        <begin position="1"/>
        <end position="19"/>
    </location>
</feature>